<feature type="domain" description="HTH myb-type" evidence="15">
    <location>
        <begin position="101"/>
        <end position="156"/>
    </location>
</feature>
<keyword evidence="18" id="KW-1185">Reference proteome</keyword>
<dbReference type="SUPFAM" id="SSF57850">
    <property type="entry name" value="RING/U-box"/>
    <property type="match status" value="1"/>
</dbReference>
<dbReference type="AlphaFoldDB" id="A0A2K1IFD5"/>
<dbReference type="GO" id="GO:0005634">
    <property type="term" value="C:nucleus"/>
    <property type="evidence" value="ECO:0000318"/>
    <property type="project" value="GO_Central"/>
</dbReference>
<dbReference type="PROSITE" id="PS51294">
    <property type="entry name" value="HTH_MYB"/>
    <property type="match status" value="1"/>
</dbReference>
<dbReference type="SUPFAM" id="SSF46689">
    <property type="entry name" value="Homeodomain-like"/>
    <property type="match status" value="2"/>
</dbReference>
<dbReference type="EnsemblPlants" id="Pp3c24_3660V3.1">
    <property type="protein sequence ID" value="Pp3c24_3660V3.1"/>
    <property type="gene ID" value="Pp3c24_3660"/>
</dbReference>
<dbReference type="Gene3D" id="1.10.10.10">
    <property type="entry name" value="Winged helix-like DNA-binding domain superfamily/Winged helix DNA-binding domain"/>
    <property type="match status" value="1"/>
</dbReference>
<evidence type="ECO:0000256" key="1">
    <source>
        <dbReference type="ARBA" id="ARBA00004123"/>
    </source>
</evidence>
<dbReference type="FunCoup" id="A0A2K1IFD5">
    <property type="interactions" value="4581"/>
</dbReference>
<dbReference type="InterPro" id="IPR043145">
    <property type="entry name" value="Znf_ZZ_sf"/>
</dbReference>
<dbReference type="PROSITE" id="PS50090">
    <property type="entry name" value="MYB_LIKE"/>
    <property type="match status" value="1"/>
</dbReference>
<dbReference type="GeneID" id="112276292"/>
<feature type="region of interest" description="Disordered" evidence="10">
    <location>
        <begin position="181"/>
        <end position="324"/>
    </location>
</feature>
<dbReference type="GO" id="GO:0006338">
    <property type="term" value="P:chromatin remodeling"/>
    <property type="evidence" value="ECO:0000318"/>
    <property type="project" value="GO_Central"/>
</dbReference>
<evidence type="ECO:0000256" key="7">
    <source>
        <dbReference type="ARBA" id="ARBA00023163"/>
    </source>
</evidence>
<dbReference type="Gene3D" id="1.10.10.60">
    <property type="entry name" value="Homeodomain-like"/>
    <property type="match status" value="1"/>
</dbReference>
<evidence type="ECO:0000259" key="12">
    <source>
        <dbReference type="PROSITE" id="PS50135"/>
    </source>
</evidence>
<feature type="domain" description="ZZ-type" evidence="12">
    <location>
        <begin position="46"/>
        <end position="102"/>
    </location>
</feature>
<feature type="domain" description="Myb-like" evidence="11">
    <location>
        <begin position="109"/>
        <end position="152"/>
    </location>
</feature>
<evidence type="ECO:0000256" key="8">
    <source>
        <dbReference type="ARBA" id="ARBA00023242"/>
    </source>
</evidence>
<dbReference type="KEGG" id="ppp:112276292"/>
<evidence type="ECO:0000256" key="3">
    <source>
        <dbReference type="ARBA" id="ARBA00022771"/>
    </source>
</evidence>
<dbReference type="PROSITE" id="PS51293">
    <property type="entry name" value="SANT"/>
    <property type="match status" value="1"/>
</dbReference>
<dbReference type="OrthoDB" id="270417at2759"/>
<comment type="subcellular location">
    <subcellularLocation>
        <location evidence="1">Nucleus</location>
    </subcellularLocation>
</comment>
<dbReference type="SMART" id="SM00291">
    <property type="entry name" value="ZnF_ZZ"/>
    <property type="match status" value="1"/>
</dbReference>
<evidence type="ECO:0000256" key="2">
    <source>
        <dbReference type="ARBA" id="ARBA00022723"/>
    </source>
</evidence>
<dbReference type="Pfam" id="PF00249">
    <property type="entry name" value="Myb_DNA-binding"/>
    <property type="match status" value="1"/>
</dbReference>
<dbReference type="InterPro" id="IPR017884">
    <property type="entry name" value="SANT_dom"/>
</dbReference>
<dbReference type="RefSeq" id="XP_024363191.1">
    <property type="nucleotide sequence ID" value="XM_024507423.2"/>
</dbReference>
<keyword evidence="6" id="KW-0238">DNA-binding</keyword>
<dbReference type="PANTHER" id="PTHR12374:SF20">
    <property type="entry name" value="TRANSCRIPTIONAL ADAPTER 2-ALPHA"/>
    <property type="match status" value="1"/>
</dbReference>
<dbReference type="PROSITE" id="PS50934">
    <property type="entry name" value="SWIRM"/>
    <property type="match status" value="1"/>
</dbReference>
<reference evidence="16 18" key="2">
    <citation type="journal article" date="2018" name="Plant J.">
        <title>The Physcomitrella patens chromosome-scale assembly reveals moss genome structure and evolution.</title>
        <authorList>
            <person name="Lang D."/>
            <person name="Ullrich K.K."/>
            <person name="Murat F."/>
            <person name="Fuchs J."/>
            <person name="Jenkins J."/>
            <person name="Haas F.B."/>
            <person name="Piednoel M."/>
            <person name="Gundlach H."/>
            <person name="Van Bel M."/>
            <person name="Meyberg R."/>
            <person name="Vives C."/>
            <person name="Morata J."/>
            <person name="Symeonidi A."/>
            <person name="Hiss M."/>
            <person name="Muchero W."/>
            <person name="Kamisugi Y."/>
            <person name="Saleh O."/>
            <person name="Blanc G."/>
            <person name="Decker E.L."/>
            <person name="van Gessel N."/>
            <person name="Grimwood J."/>
            <person name="Hayes R.D."/>
            <person name="Graham S.W."/>
            <person name="Gunter L.E."/>
            <person name="McDaniel S.F."/>
            <person name="Hoernstein S.N.W."/>
            <person name="Larsson A."/>
            <person name="Li F.W."/>
            <person name="Perroud P.F."/>
            <person name="Phillips J."/>
            <person name="Ranjan P."/>
            <person name="Rokshar D.S."/>
            <person name="Rothfels C.J."/>
            <person name="Schneider L."/>
            <person name="Shu S."/>
            <person name="Stevenson D.W."/>
            <person name="Thummler F."/>
            <person name="Tillich M."/>
            <person name="Villarreal Aguilar J.C."/>
            <person name="Widiez T."/>
            <person name="Wong G.K."/>
            <person name="Wymore A."/>
            <person name="Zhang Y."/>
            <person name="Zimmer A.D."/>
            <person name="Quatrano R.S."/>
            <person name="Mayer K.F.X."/>
            <person name="Goodstein D."/>
            <person name="Casacuberta J.M."/>
            <person name="Vandepoele K."/>
            <person name="Reski R."/>
            <person name="Cuming A.C."/>
            <person name="Tuskan G.A."/>
            <person name="Maumus F."/>
            <person name="Salse J."/>
            <person name="Schmutz J."/>
            <person name="Rensing S.A."/>
        </authorList>
    </citation>
    <scope>NUCLEOTIDE SEQUENCE [LARGE SCALE GENOMIC DNA]</scope>
    <source>
        <strain evidence="17 18">cv. Gransden 2004</strain>
    </source>
</reference>
<evidence type="ECO:0000313" key="18">
    <source>
        <dbReference type="Proteomes" id="UP000006727"/>
    </source>
</evidence>
<reference evidence="17" key="3">
    <citation type="submission" date="2020-12" db="UniProtKB">
        <authorList>
            <consortium name="EnsemblPlants"/>
        </authorList>
    </citation>
    <scope>IDENTIFICATION</scope>
</reference>
<evidence type="ECO:0000313" key="17">
    <source>
        <dbReference type="EnsemblPlants" id="Pp3c24_3660V3.1"/>
    </source>
</evidence>
<dbReference type="Gene3D" id="3.30.60.90">
    <property type="match status" value="1"/>
</dbReference>
<evidence type="ECO:0000259" key="14">
    <source>
        <dbReference type="PROSITE" id="PS51293"/>
    </source>
</evidence>
<dbReference type="GO" id="GO:0003713">
    <property type="term" value="F:transcription coactivator activity"/>
    <property type="evidence" value="ECO:0000318"/>
    <property type="project" value="GO_Central"/>
</dbReference>
<feature type="compositionally biased region" description="Low complexity" evidence="10">
    <location>
        <begin position="284"/>
        <end position="293"/>
    </location>
</feature>
<dbReference type="InterPro" id="IPR041983">
    <property type="entry name" value="ADA2-like_ZZ"/>
</dbReference>
<dbReference type="EMBL" id="ABEU02000024">
    <property type="protein sequence ID" value="PNR27985.1"/>
    <property type="molecule type" value="Genomic_DNA"/>
</dbReference>
<evidence type="ECO:0000256" key="9">
    <source>
        <dbReference type="PROSITE-ProRule" id="PRU00228"/>
    </source>
</evidence>
<keyword evidence="8" id="KW-0539">Nucleus</keyword>
<sequence>MGRSRGVHSTQDDDTAWFGHRSKRRRVAVGGDVPEPSAAGAGEAKKALYHCNYCIKDISGTIRIKCNKCPDFDLCVECFSVGVEITPHKSNHSYRVIDNLSFPLIHPEWNADEEILLLEGVEMYGLGNWGEASEHVGTKTKTQCFGHYMTTYMNSICSPLPDMSHVIGKSKADLLAMARSHQEGKKDGGVLRLVKQEPPNSPSRIKMEDGFEGRSPSSMSTGTLDIKPLLSTPGSEGDDGDGRAGGSQAIDSSGPSGGPGSKCQKTAGGTQGVVHVKESPDNTAAGAAAEDGAQSNRTLGGKKPKPLAEDNKGGITSTDQTGYHAKRQEFEPEYDNEAEHQLADMEFKDNDHETDRELKLRMLHIYISRLDERKRRKNFILERGLLNIKRQQVLDRKRSKEERELYNRSRVFMRYHSAEEHEALLNGLISERKLRQRIEELQVLYHAYLYVLYTKEYRMALGQTLAETQIHGSEMKKETELNLRNARESTSYLYNGKFSTHRVNRYLSREKEGEAAFPGSTREVPKGRVGPHLLPIGSSLLAGSGGKSSKRTSASFELGGFPGVDLLSHTEQDLCVQHRLIPAHYLRMKEHLMLESLKSGQVRRSDAHQMFKVDPVKTDRVYELLLSKGWIQGDGPTASASDR</sequence>
<dbReference type="InterPro" id="IPR007526">
    <property type="entry name" value="SWIRM"/>
</dbReference>
<evidence type="ECO:0000256" key="6">
    <source>
        <dbReference type="ARBA" id="ARBA00023125"/>
    </source>
</evidence>
<proteinExistence type="predicted"/>
<keyword evidence="5" id="KW-0805">Transcription regulation</keyword>
<name>A0A2K1IFD5_PHYPA</name>
<dbReference type="PaxDb" id="3218-PP1S18_124V6.1"/>
<gene>
    <name evidence="17" type="primary">LOC112276292</name>
    <name evidence="16" type="ORF">PHYPA_028577</name>
</gene>
<dbReference type="InterPro" id="IPR009057">
    <property type="entry name" value="Homeodomain-like_sf"/>
</dbReference>
<dbReference type="FunFam" id="3.30.60.90:FF:000013">
    <property type="entry name" value="Transcriptional adapter"/>
    <property type="match status" value="1"/>
</dbReference>
<dbReference type="InterPro" id="IPR055141">
    <property type="entry name" value="TADA2A_B-like_dom"/>
</dbReference>
<dbReference type="PANTHER" id="PTHR12374">
    <property type="entry name" value="TRANSCRIPTIONAL ADAPTOR 2 ADA2 -RELATED"/>
    <property type="match status" value="1"/>
</dbReference>
<dbReference type="PROSITE" id="PS01357">
    <property type="entry name" value="ZF_ZZ_1"/>
    <property type="match status" value="1"/>
</dbReference>
<dbReference type="CDD" id="cd02335">
    <property type="entry name" value="ZZ_ADA2"/>
    <property type="match status" value="1"/>
</dbReference>
<evidence type="ECO:0000259" key="15">
    <source>
        <dbReference type="PROSITE" id="PS51294"/>
    </source>
</evidence>
<dbReference type="PROSITE" id="PS50135">
    <property type="entry name" value="ZF_ZZ_2"/>
    <property type="match status" value="1"/>
</dbReference>
<dbReference type="InterPro" id="IPR000433">
    <property type="entry name" value="Znf_ZZ"/>
</dbReference>
<evidence type="ECO:0000256" key="5">
    <source>
        <dbReference type="ARBA" id="ARBA00023015"/>
    </source>
</evidence>
<keyword evidence="3 9" id="KW-0863">Zinc-finger</keyword>
<dbReference type="GO" id="GO:0003682">
    <property type="term" value="F:chromatin binding"/>
    <property type="evidence" value="ECO:0000318"/>
    <property type="project" value="GO_Central"/>
</dbReference>
<dbReference type="STRING" id="3218.A0A2K1IFD5"/>
<dbReference type="Pfam" id="PF22941">
    <property type="entry name" value="TADA2A-like_3rd"/>
    <property type="match status" value="1"/>
</dbReference>
<feature type="domain" description="SANT" evidence="14">
    <location>
        <begin position="104"/>
        <end position="156"/>
    </location>
</feature>
<organism evidence="16">
    <name type="scientific">Physcomitrium patens</name>
    <name type="common">Spreading-leaved earth moss</name>
    <name type="synonym">Physcomitrella patens</name>
    <dbReference type="NCBI Taxonomy" id="3218"/>
    <lineage>
        <taxon>Eukaryota</taxon>
        <taxon>Viridiplantae</taxon>
        <taxon>Streptophyta</taxon>
        <taxon>Embryophyta</taxon>
        <taxon>Bryophyta</taxon>
        <taxon>Bryophytina</taxon>
        <taxon>Bryopsida</taxon>
        <taxon>Funariidae</taxon>
        <taxon>Funariales</taxon>
        <taxon>Funariaceae</taxon>
        <taxon>Physcomitrium</taxon>
    </lineage>
</organism>
<evidence type="ECO:0000256" key="10">
    <source>
        <dbReference type="SAM" id="MobiDB-lite"/>
    </source>
</evidence>
<dbReference type="GO" id="GO:0003677">
    <property type="term" value="F:DNA binding"/>
    <property type="evidence" value="ECO:0007669"/>
    <property type="project" value="UniProtKB-KW"/>
</dbReference>
<dbReference type="InterPro" id="IPR016827">
    <property type="entry name" value="Ada2/TADA2"/>
</dbReference>
<keyword evidence="4" id="KW-0862">Zinc</keyword>
<dbReference type="Gramene" id="Pp3c24_3660V3.1">
    <property type="protein sequence ID" value="Pp3c24_3660V3.1"/>
    <property type="gene ID" value="Pp3c24_3660"/>
</dbReference>
<accession>A0A2K1IFD5</accession>
<evidence type="ECO:0000259" key="11">
    <source>
        <dbReference type="PROSITE" id="PS50090"/>
    </source>
</evidence>
<dbReference type="PIRSF" id="PIRSF025024">
    <property type="entry name" value="Transcriptional_adaptor_2"/>
    <property type="match status" value="1"/>
</dbReference>
<dbReference type="Pfam" id="PF25299">
    <property type="entry name" value="ZZ_ADA2"/>
    <property type="match status" value="1"/>
</dbReference>
<dbReference type="GO" id="GO:0006357">
    <property type="term" value="P:regulation of transcription by RNA polymerase II"/>
    <property type="evidence" value="ECO:0000318"/>
    <property type="project" value="GO_Central"/>
</dbReference>
<dbReference type="FunFam" id="1.10.10.10:FF:000087">
    <property type="entry name" value="Transcriptional adapter 2"/>
    <property type="match status" value="1"/>
</dbReference>
<evidence type="ECO:0008006" key="19">
    <source>
        <dbReference type="Google" id="ProtNLM"/>
    </source>
</evidence>
<protein>
    <recommendedName>
        <fullName evidence="19">Transcriptional adapter</fullName>
    </recommendedName>
</protein>
<dbReference type="FunFam" id="1.10.10.60:FF:000115">
    <property type="entry name" value="Transcriptional adapter 2"/>
    <property type="match status" value="1"/>
</dbReference>
<keyword evidence="7" id="KW-0804">Transcription</keyword>
<dbReference type="SMART" id="SM00717">
    <property type="entry name" value="SANT"/>
    <property type="match status" value="1"/>
</dbReference>
<reference evidence="16 18" key="1">
    <citation type="journal article" date="2008" name="Science">
        <title>The Physcomitrella genome reveals evolutionary insights into the conquest of land by plants.</title>
        <authorList>
            <person name="Rensing S."/>
            <person name="Lang D."/>
            <person name="Zimmer A."/>
            <person name="Terry A."/>
            <person name="Salamov A."/>
            <person name="Shapiro H."/>
            <person name="Nishiyama T."/>
            <person name="Perroud P.-F."/>
            <person name="Lindquist E."/>
            <person name="Kamisugi Y."/>
            <person name="Tanahashi T."/>
            <person name="Sakakibara K."/>
            <person name="Fujita T."/>
            <person name="Oishi K."/>
            <person name="Shin-I T."/>
            <person name="Kuroki Y."/>
            <person name="Toyoda A."/>
            <person name="Suzuki Y."/>
            <person name="Hashimoto A."/>
            <person name="Yamaguchi K."/>
            <person name="Sugano A."/>
            <person name="Kohara Y."/>
            <person name="Fujiyama A."/>
            <person name="Anterola A."/>
            <person name="Aoki S."/>
            <person name="Ashton N."/>
            <person name="Barbazuk W.B."/>
            <person name="Barker E."/>
            <person name="Bennetzen J."/>
            <person name="Bezanilla M."/>
            <person name="Blankenship R."/>
            <person name="Cho S.H."/>
            <person name="Dutcher S."/>
            <person name="Estelle M."/>
            <person name="Fawcett J.A."/>
            <person name="Gundlach H."/>
            <person name="Hanada K."/>
            <person name="Heyl A."/>
            <person name="Hicks K.A."/>
            <person name="Hugh J."/>
            <person name="Lohr M."/>
            <person name="Mayer K."/>
            <person name="Melkozernov A."/>
            <person name="Murata T."/>
            <person name="Nelson D."/>
            <person name="Pils B."/>
            <person name="Prigge M."/>
            <person name="Reiss B."/>
            <person name="Renner T."/>
            <person name="Rombauts S."/>
            <person name="Rushton P."/>
            <person name="Sanderfoot A."/>
            <person name="Schween G."/>
            <person name="Shiu S.-H."/>
            <person name="Stueber K."/>
            <person name="Theodoulou F.L."/>
            <person name="Tu H."/>
            <person name="Van de Peer Y."/>
            <person name="Verrier P.J."/>
            <person name="Waters E."/>
            <person name="Wood A."/>
            <person name="Yang L."/>
            <person name="Cove D."/>
            <person name="Cuming A."/>
            <person name="Hasebe M."/>
            <person name="Lucas S."/>
            <person name="Mishler D.B."/>
            <person name="Reski R."/>
            <person name="Grigoriev I."/>
            <person name="Quatrano R.S."/>
            <person name="Boore J.L."/>
        </authorList>
    </citation>
    <scope>NUCLEOTIDE SEQUENCE [LARGE SCALE GENOMIC DNA]</scope>
    <source>
        <strain evidence="17 18">cv. Gransden 2004</strain>
    </source>
</reference>
<evidence type="ECO:0000259" key="13">
    <source>
        <dbReference type="PROSITE" id="PS50934"/>
    </source>
</evidence>
<dbReference type="GO" id="GO:0008270">
    <property type="term" value="F:zinc ion binding"/>
    <property type="evidence" value="ECO:0007669"/>
    <property type="project" value="UniProtKB-KW"/>
</dbReference>
<dbReference type="InterPro" id="IPR036388">
    <property type="entry name" value="WH-like_DNA-bd_sf"/>
</dbReference>
<keyword evidence="2" id="KW-0479">Metal-binding</keyword>
<dbReference type="InterPro" id="IPR001005">
    <property type="entry name" value="SANT/Myb"/>
</dbReference>
<dbReference type="Proteomes" id="UP000006727">
    <property type="component" value="Chromosome 24"/>
</dbReference>
<evidence type="ECO:0000256" key="4">
    <source>
        <dbReference type="ARBA" id="ARBA00022833"/>
    </source>
</evidence>
<feature type="domain" description="SWIRM" evidence="13">
    <location>
        <begin position="547"/>
        <end position="642"/>
    </location>
</feature>
<dbReference type="CDD" id="cd00167">
    <property type="entry name" value="SANT"/>
    <property type="match status" value="1"/>
</dbReference>
<dbReference type="InterPro" id="IPR017930">
    <property type="entry name" value="Myb_dom"/>
</dbReference>
<evidence type="ECO:0000313" key="16">
    <source>
        <dbReference type="EMBL" id="PNR27985.1"/>
    </source>
</evidence>